<reference evidence="2 3" key="1">
    <citation type="submission" date="2019-03" db="EMBL/GenBank/DDBJ databases">
        <title>First draft genome of Liparis tanakae, snailfish: a comprehensive survey of snailfish specific genes.</title>
        <authorList>
            <person name="Kim W."/>
            <person name="Song I."/>
            <person name="Jeong J.-H."/>
            <person name="Kim D."/>
            <person name="Kim S."/>
            <person name="Ryu S."/>
            <person name="Song J.Y."/>
            <person name="Lee S.K."/>
        </authorList>
    </citation>
    <scope>NUCLEOTIDE SEQUENCE [LARGE SCALE GENOMIC DNA]</scope>
    <source>
        <tissue evidence="2">Muscle</tissue>
    </source>
</reference>
<dbReference type="Proteomes" id="UP000314294">
    <property type="component" value="Unassembled WGS sequence"/>
</dbReference>
<proteinExistence type="predicted"/>
<keyword evidence="1" id="KW-0472">Membrane</keyword>
<evidence type="ECO:0000313" key="2">
    <source>
        <dbReference type="EMBL" id="TNN72880.1"/>
    </source>
</evidence>
<accession>A0A4Z2I4X7</accession>
<comment type="caution">
    <text evidence="2">The sequence shown here is derived from an EMBL/GenBank/DDBJ whole genome shotgun (WGS) entry which is preliminary data.</text>
</comment>
<dbReference type="AlphaFoldDB" id="A0A4Z2I4X7"/>
<protein>
    <submittedName>
        <fullName evidence="2">Uncharacterized protein</fullName>
    </submittedName>
</protein>
<evidence type="ECO:0000313" key="3">
    <source>
        <dbReference type="Proteomes" id="UP000314294"/>
    </source>
</evidence>
<keyword evidence="1" id="KW-1133">Transmembrane helix</keyword>
<dbReference type="EMBL" id="SRLO01000131">
    <property type="protein sequence ID" value="TNN72880.1"/>
    <property type="molecule type" value="Genomic_DNA"/>
</dbReference>
<keyword evidence="3" id="KW-1185">Reference proteome</keyword>
<keyword evidence="1" id="KW-0812">Transmembrane</keyword>
<sequence length="186" mass="20351">MPSCSESTKQLADSSVDRVCLAMSAPVISFIIALALVLTASVKLSPPMLWSVCVLRTRNTPPFTCSTVTLRDVPPSLYTRTWLWTQSGERGDARVSRAVLPDVVGQHGRGRLVDQPQHVEACSFGRLPAQKMSRMDFVKKEEDDGTLAEEGSVRCDVAYLNARFWAFANSKGTVMTASVTSEPRAD</sequence>
<evidence type="ECO:0000256" key="1">
    <source>
        <dbReference type="SAM" id="Phobius"/>
    </source>
</evidence>
<organism evidence="2 3">
    <name type="scientific">Liparis tanakae</name>
    <name type="common">Tanaka's snailfish</name>
    <dbReference type="NCBI Taxonomy" id="230148"/>
    <lineage>
        <taxon>Eukaryota</taxon>
        <taxon>Metazoa</taxon>
        <taxon>Chordata</taxon>
        <taxon>Craniata</taxon>
        <taxon>Vertebrata</taxon>
        <taxon>Euteleostomi</taxon>
        <taxon>Actinopterygii</taxon>
        <taxon>Neopterygii</taxon>
        <taxon>Teleostei</taxon>
        <taxon>Neoteleostei</taxon>
        <taxon>Acanthomorphata</taxon>
        <taxon>Eupercaria</taxon>
        <taxon>Perciformes</taxon>
        <taxon>Cottioidei</taxon>
        <taxon>Cottales</taxon>
        <taxon>Liparidae</taxon>
        <taxon>Liparis</taxon>
    </lineage>
</organism>
<feature type="transmembrane region" description="Helical" evidence="1">
    <location>
        <begin position="21"/>
        <end position="42"/>
    </location>
</feature>
<name>A0A4Z2I4X7_9TELE</name>
<gene>
    <name evidence="2" type="ORF">EYF80_016809</name>
</gene>